<dbReference type="AlphaFoldDB" id="A0A645HQ36"/>
<evidence type="ECO:0000313" key="1">
    <source>
        <dbReference type="EMBL" id="MPN40960.1"/>
    </source>
</evidence>
<sequence length="182" mass="21721">MRSHIPNLSPLPTTLFDEPTCRNLYQISIWIMRDFRVLFLHFQKLAQRNTGIFKKTPCIPNYFRIGQFTLANMDHRFRNILNRGILNPHFFQFILDGSIFSLDHMIFNGQFKSNFYNYIFPSAFLFEYRIPITKPAFFTIEFLHLQSFQIQNLTGVKSVLNFSAIRTDILHRRSPHISRNQR</sequence>
<name>A0A645HQ36_9ZZZZ</name>
<dbReference type="EMBL" id="VSSQ01097715">
    <property type="protein sequence ID" value="MPN40960.1"/>
    <property type="molecule type" value="Genomic_DNA"/>
</dbReference>
<accession>A0A645HQ36</accession>
<protein>
    <submittedName>
        <fullName evidence="1">Uncharacterized protein</fullName>
    </submittedName>
</protein>
<organism evidence="1">
    <name type="scientific">bioreactor metagenome</name>
    <dbReference type="NCBI Taxonomy" id="1076179"/>
    <lineage>
        <taxon>unclassified sequences</taxon>
        <taxon>metagenomes</taxon>
        <taxon>ecological metagenomes</taxon>
    </lineage>
</organism>
<gene>
    <name evidence="1" type="ORF">SDC9_188500</name>
</gene>
<proteinExistence type="predicted"/>
<reference evidence="1" key="1">
    <citation type="submission" date="2019-08" db="EMBL/GenBank/DDBJ databases">
        <authorList>
            <person name="Kucharzyk K."/>
            <person name="Murdoch R.W."/>
            <person name="Higgins S."/>
            <person name="Loffler F."/>
        </authorList>
    </citation>
    <scope>NUCLEOTIDE SEQUENCE</scope>
</reference>
<comment type="caution">
    <text evidence="1">The sequence shown here is derived from an EMBL/GenBank/DDBJ whole genome shotgun (WGS) entry which is preliminary data.</text>
</comment>